<evidence type="ECO:0000313" key="2">
    <source>
        <dbReference type="EMBL" id="MEQ2278870.1"/>
    </source>
</evidence>
<feature type="compositionally biased region" description="Basic and acidic residues" evidence="1">
    <location>
        <begin position="31"/>
        <end position="78"/>
    </location>
</feature>
<evidence type="ECO:0000256" key="1">
    <source>
        <dbReference type="SAM" id="MobiDB-lite"/>
    </source>
</evidence>
<evidence type="ECO:0000313" key="3">
    <source>
        <dbReference type="Proteomes" id="UP001469553"/>
    </source>
</evidence>
<dbReference type="EMBL" id="JAHRIP010000151">
    <property type="protein sequence ID" value="MEQ2278870.1"/>
    <property type="molecule type" value="Genomic_DNA"/>
</dbReference>
<keyword evidence="3" id="KW-1185">Reference proteome</keyword>
<organism evidence="2 3">
    <name type="scientific">Ameca splendens</name>
    <dbReference type="NCBI Taxonomy" id="208324"/>
    <lineage>
        <taxon>Eukaryota</taxon>
        <taxon>Metazoa</taxon>
        <taxon>Chordata</taxon>
        <taxon>Craniata</taxon>
        <taxon>Vertebrata</taxon>
        <taxon>Euteleostomi</taxon>
        <taxon>Actinopterygii</taxon>
        <taxon>Neopterygii</taxon>
        <taxon>Teleostei</taxon>
        <taxon>Neoteleostei</taxon>
        <taxon>Acanthomorphata</taxon>
        <taxon>Ovalentaria</taxon>
        <taxon>Atherinomorphae</taxon>
        <taxon>Cyprinodontiformes</taxon>
        <taxon>Goodeidae</taxon>
        <taxon>Ameca</taxon>
    </lineage>
</organism>
<dbReference type="Proteomes" id="UP001469553">
    <property type="component" value="Unassembled WGS sequence"/>
</dbReference>
<comment type="caution">
    <text evidence="2">The sequence shown here is derived from an EMBL/GenBank/DDBJ whole genome shotgun (WGS) entry which is preliminary data.</text>
</comment>
<accession>A0ABV0XBP3</accession>
<protein>
    <submittedName>
        <fullName evidence="2">Uncharacterized protein</fullName>
    </submittedName>
</protein>
<reference evidence="2 3" key="1">
    <citation type="submission" date="2021-06" db="EMBL/GenBank/DDBJ databases">
        <authorList>
            <person name="Palmer J.M."/>
        </authorList>
    </citation>
    <scope>NUCLEOTIDE SEQUENCE [LARGE SCALE GENOMIC DNA]</scope>
    <source>
        <strain evidence="2 3">AS_MEX2019</strain>
        <tissue evidence="2">Muscle</tissue>
    </source>
</reference>
<name>A0ABV0XBP3_9TELE</name>
<sequence>MPFLSLLLEIGTCPRKSLAGAPPSCSSFTRDCPREREREREREKERERKGKKEGGAEKPKRGTDIHRWKVEGKADKSMGKYRRRIQGKCSGNTIPRPVQQRLNTHCLLQGGRTREKEK</sequence>
<proteinExistence type="predicted"/>
<gene>
    <name evidence="2" type="ORF">AMECASPLE_003715</name>
</gene>
<feature type="region of interest" description="Disordered" evidence="1">
    <location>
        <begin position="15"/>
        <end position="82"/>
    </location>
</feature>